<dbReference type="AlphaFoldDB" id="A0A9W7G2E5"/>
<dbReference type="OrthoDB" id="340346at2759"/>
<organism evidence="3 4">
    <name type="scientific">Triparma columacea</name>
    <dbReference type="NCBI Taxonomy" id="722753"/>
    <lineage>
        <taxon>Eukaryota</taxon>
        <taxon>Sar</taxon>
        <taxon>Stramenopiles</taxon>
        <taxon>Ochrophyta</taxon>
        <taxon>Bolidophyceae</taxon>
        <taxon>Parmales</taxon>
        <taxon>Triparmaceae</taxon>
        <taxon>Triparma</taxon>
    </lineage>
</organism>
<dbReference type="SUPFAM" id="SSF48371">
    <property type="entry name" value="ARM repeat"/>
    <property type="match status" value="1"/>
</dbReference>
<evidence type="ECO:0000313" key="3">
    <source>
        <dbReference type="EMBL" id="GMI33108.1"/>
    </source>
</evidence>
<dbReference type="PANTHER" id="PTHR10648">
    <property type="entry name" value="SERINE/THREONINE-PROTEIN PHOSPHATASE PP2A 65 KDA REGULATORY SUBUNIT"/>
    <property type="match status" value="1"/>
</dbReference>
<dbReference type="GO" id="GO:0019888">
    <property type="term" value="F:protein phosphatase regulator activity"/>
    <property type="evidence" value="ECO:0007669"/>
    <property type="project" value="TreeGrafter"/>
</dbReference>
<reference evidence="4" key="1">
    <citation type="journal article" date="2023" name="Commun. Biol.">
        <title>Genome analysis of Parmales, the sister group of diatoms, reveals the evolutionary specialization of diatoms from phago-mixotrophs to photoautotrophs.</title>
        <authorList>
            <person name="Ban H."/>
            <person name="Sato S."/>
            <person name="Yoshikawa S."/>
            <person name="Yamada K."/>
            <person name="Nakamura Y."/>
            <person name="Ichinomiya M."/>
            <person name="Sato N."/>
            <person name="Blanc-Mathieu R."/>
            <person name="Endo H."/>
            <person name="Kuwata A."/>
            <person name="Ogata H."/>
        </authorList>
    </citation>
    <scope>NUCLEOTIDE SEQUENCE [LARGE SCALE GENOMIC DNA]</scope>
</reference>
<keyword evidence="4" id="KW-1185">Reference proteome</keyword>
<proteinExistence type="predicted"/>
<keyword evidence="1" id="KW-0677">Repeat</keyword>
<feature type="repeat" description="HEAT" evidence="2">
    <location>
        <begin position="302"/>
        <end position="340"/>
    </location>
</feature>
<sequence>MLSSESAYHDLAVVIDGLRAESSETRIASATQLKFISEGLGPERTREELLPFLSDSIDDDDLVLLKLSASIPLLTASHLGGAEHMYMLLQPLELLLTVEESSVRTAAIDSLTKILPSLPQESVAEHLLPMVQRLGTREWFTSRISASLILPLLIPLLEVHEVESCITDRSWRVRWTVGSNFGKIARYDLSDSYVALATDAESEVRIAALTQLGQVANEGNKDKIVALCEKAMDDVNDKVRGELAGGITGLGEVMGKEGTRDKLLPIMLKLLRDEDSEVRLRLISGLGKLSSIIGVGLLSSSLLPSIMDLAADKTWRVRLAIISEIPRLASDLGVGFFDDKFCNLCLTWLSDDCSSIRVAAAENLKHLSKLFGEDWMLERIMPTIQELRVNQSYLRRLTCLVSAGKIAESVPPGVVSSSIVPVITGMAGDAVPNIRFNVAKTLASVGRLVGKDKFEAEIMPTLKTLEEDEDRDVVWFAKESIEGLKGFYA</sequence>
<feature type="repeat" description="HEAT" evidence="2">
    <location>
        <begin position="263"/>
        <end position="301"/>
    </location>
</feature>
<dbReference type="GO" id="GO:0005829">
    <property type="term" value="C:cytosol"/>
    <property type="evidence" value="ECO:0007669"/>
    <property type="project" value="TreeGrafter"/>
</dbReference>
<dbReference type="PROSITE" id="PS50077">
    <property type="entry name" value="HEAT_REPEAT"/>
    <property type="match status" value="4"/>
</dbReference>
<dbReference type="InterPro" id="IPR051023">
    <property type="entry name" value="PP2A_Regulatory_Subunit_A"/>
</dbReference>
<evidence type="ECO:0000256" key="2">
    <source>
        <dbReference type="PROSITE-ProRule" id="PRU00103"/>
    </source>
</evidence>
<dbReference type="InterPro" id="IPR000357">
    <property type="entry name" value="HEAT"/>
</dbReference>
<dbReference type="InterPro" id="IPR021133">
    <property type="entry name" value="HEAT_type_2"/>
</dbReference>
<dbReference type="InterPro" id="IPR016024">
    <property type="entry name" value="ARM-type_fold"/>
</dbReference>
<comment type="caution">
    <text evidence="3">The sequence shown here is derived from an EMBL/GenBank/DDBJ whole genome shotgun (WGS) entry which is preliminary data.</text>
</comment>
<name>A0A9W7G2E5_9STRA</name>
<gene>
    <name evidence="3" type="ORF">TrCOL_g2345</name>
</gene>
<feature type="repeat" description="HEAT" evidence="2">
    <location>
        <begin position="419"/>
        <end position="457"/>
    </location>
</feature>
<evidence type="ECO:0000313" key="4">
    <source>
        <dbReference type="Proteomes" id="UP001165065"/>
    </source>
</evidence>
<protein>
    <submittedName>
        <fullName evidence="3">Uncharacterized protein</fullName>
    </submittedName>
</protein>
<dbReference type="PANTHER" id="PTHR10648:SF4">
    <property type="entry name" value="PROTEIN PHOSPHATASE 2 (FORMERLY 2A), REGULATORY SUBUNIT A, BETA ISOFORM-RELATED"/>
    <property type="match status" value="1"/>
</dbReference>
<dbReference type="EMBL" id="BRYA01000026">
    <property type="protein sequence ID" value="GMI33108.1"/>
    <property type="molecule type" value="Genomic_DNA"/>
</dbReference>
<feature type="repeat" description="HEAT" evidence="2">
    <location>
        <begin position="88"/>
        <end position="126"/>
    </location>
</feature>
<evidence type="ECO:0000256" key="1">
    <source>
        <dbReference type="ARBA" id="ARBA00022737"/>
    </source>
</evidence>
<accession>A0A9W7G2E5</accession>
<dbReference type="Pfam" id="PF02985">
    <property type="entry name" value="HEAT"/>
    <property type="match status" value="2"/>
</dbReference>
<dbReference type="InterPro" id="IPR011989">
    <property type="entry name" value="ARM-like"/>
</dbReference>
<dbReference type="GO" id="GO:0005634">
    <property type="term" value="C:nucleus"/>
    <property type="evidence" value="ECO:0007669"/>
    <property type="project" value="TreeGrafter"/>
</dbReference>
<dbReference type="Proteomes" id="UP001165065">
    <property type="component" value="Unassembled WGS sequence"/>
</dbReference>
<dbReference type="GO" id="GO:0000159">
    <property type="term" value="C:protein phosphatase type 2A complex"/>
    <property type="evidence" value="ECO:0007669"/>
    <property type="project" value="TreeGrafter"/>
</dbReference>
<dbReference type="Gene3D" id="1.25.10.10">
    <property type="entry name" value="Leucine-rich Repeat Variant"/>
    <property type="match status" value="1"/>
</dbReference>